<dbReference type="Pfam" id="PF11667">
    <property type="entry name" value="DUF3267"/>
    <property type="match status" value="1"/>
</dbReference>
<feature type="transmembrane region" description="Helical" evidence="1">
    <location>
        <begin position="120"/>
        <end position="142"/>
    </location>
</feature>
<keyword evidence="1" id="KW-0472">Membrane</keyword>
<organism evidence="2 3">
    <name type="scientific">Candidatus Mediterraneibacter pullicola</name>
    <dbReference type="NCBI Taxonomy" id="2838682"/>
    <lineage>
        <taxon>Bacteria</taxon>
        <taxon>Bacillati</taxon>
        <taxon>Bacillota</taxon>
        <taxon>Clostridia</taxon>
        <taxon>Lachnospirales</taxon>
        <taxon>Lachnospiraceae</taxon>
        <taxon>Mediterraneibacter</taxon>
    </lineage>
</organism>
<comment type="caution">
    <text evidence="2">The sequence shown here is derived from an EMBL/GenBank/DDBJ whole genome shotgun (WGS) entry which is preliminary data.</text>
</comment>
<proteinExistence type="predicted"/>
<sequence length="205" mass="23142">MIKNCIALPDNYHAVRHIDLQKDKKPLFLVNGIALIILILAVGIGHQIVPIRTFYSMEKGIVLYVIRFLITIGSAILYIFLHELVHGMFIRYYSGIRPIYGFTGMYAYAGSSAYFNKKSYLVIALAPIVVWGIVITVVLIFITEYWFWAAYIIQIINISGAAGDLYVTWVMTSLHEDILIQDTGVSMTVYSYENNTSKGNIANES</sequence>
<name>A0A9D2KKT6_9FIRM</name>
<reference evidence="2" key="2">
    <citation type="submission" date="2021-04" db="EMBL/GenBank/DDBJ databases">
        <authorList>
            <person name="Gilroy R."/>
        </authorList>
    </citation>
    <scope>NUCLEOTIDE SEQUENCE</scope>
    <source>
        <strain evidence="2">ChiSjej2B20-11307</strain>
    </source>
</reference>
<dbReference type="AlphaFoldDB" id="A0A9D2KKT6"/>
<feature type="transmembrane region" description="Helical" evidence="1">
    <location>
        <begin position="148"/>
        <end position="167"/>
    </location>
</feature>
<evidence type="ECO:0000313" key="3">
    <source>
        <dbReference type="Proteomes" id="UP000824223"/>
    </source>
</evidence>
<accession>A0A9D2KKT6</accession>
<dbReference type="EMBL" id="DXAK01000043">
    <property type="protein sequence ID" value="HJA07127.1"/>
    <property type="molecule type" value="Genomic_DNA"/>
</dbReference>
<evidence type="ECO:0000313" key="2">
    <source>
        <dbReference type="EMBL" id="HJA07127.1"/>
    </source>
</evidence>
<feature type="transmembrane region" description="Helical" evidence="1">
    <location>
        <begin position="61"/>
        <end position="81"/>
    </location>
</feature>
<dbReference type="Proteomes" id="UP000824223">
    <property type="component" value="Unassembled WGS sequence"/>
</dbReference>
<reference evidence="2" key="1">
    <citation type="journal article" date="2021" name="PeerJ">
        <title>Extensive microbial diversity within the chicken gut microbiome revealed by metagenomics and culture.</title>
        <authorList>
            <person name="Gilroy R."/>
            <person name="Ravi A."/>
            <person name="Getino M."/>
            <person name="Pursley I."/>
            <person name="Horton D.L."/>
            <person name="Alikhan N.F."/>
            <person name="Baker D."/>
            <person name="Gharbi K."/>
            <person name="Hall N."/>
            <person name="Watson M."/>
            <person name="Adriaenssens E.M."/>
            <person name="Foster-Nyarko E."/>
            <person name="Jarju S."/>
            <person name="Secka A."/>
            <person name="Antonio M."/>
            <person name="Oren A."/>
            <person name="Chaudhuri R.R."/>
            <person name="La Ragione R."/>
            <person name="Hildebrand F."/>
            <person name="Pallen M.J."/>
        </authorList>
    </citation>
    <scope>NUCLEOTIDE SEQUENCE</scope>
    <source>
        <strain evidence="2">ChiSjej2B20-11307</strain>
    </source>
</reference>
<gene>
    <name evidence="2" type="ORF">H9798_08325</name>
</gene>
<feature type="transmembrane region" description="Helical" evidence="1">
    <location>
        <begin position="26"/>
        <end position="49"/>
    </location>
</feature>
<protein>
    <submittedName>
        <fullName evidence="2">DUF3267 domain-containing protein</fullName>
    </submittedName>
</protein>
<keyword evidence="1" id="KW-0812">Transmembrane</keyword>
<keyword evidence="1" id="KW-1133">Transmembrane helix</keyword>
<evidence type="ECO:0000256" key="1">
    <source>
        <dbReference type="SAM" id="Phobius"/>
    </source>
</evidence>
<dbReference type="InterPro" id="IPR021683">
    <property type="entry name" value="DUF3267"/>
</dbReference>